<reference evidence="2 3" key="1">
    <citation type="submission" date="2017-06" db="EMBL/GenBank/DDBJ databases">
        <title>Comparative genomic analysis of Ambrosia Fusariam Clade fungi.</title>
        <authorList>
            <person name="Stajich J.E."/>
            <person name="Carrillo J."/>
            <person name="Kijimoto T."/>
            <person name="Eskalen A."/>
            <person name="O'Donnell K."/>
            <person name="Kasson M."/>
        </authorList>
    </citation>
    <scope>NUCLEOTIDE SEQUENCE [LARGE SCALE GENOMIC DNA]</scope>
    <source>
        <strain evidence="2 3">NRRL62606</strain>
    </source>
</reference>
<feature type="region of interest" description="Disordered" evidence="1">
    <location>
        <begin position="80"/>
        <end position="116"/>
    </location>
</feature>
<keyword evidence="3" id="KW-1185">Reference proteome</keyword>
<dbReference type="Proteomes" id="UP000287972">
    <property type="component" value="Unassembled WGS sequence"/>
</dbReference>
<protein>
    <submittedName>
        <fullName evidence="2">Uncharacterized protein</fullName>
    </submittedName>
</protein>
<feature type="region of interest" description="Disordered" evidence="1">
    <location>
        <begin position="404"/>
        <end position="434"/>
    </location>
</feature>
<feature type="compositionally biased region" description="Basic and acidic residues" evidence="1">
    <location>
        <begin position="134"/>
        <end position="154"/>
    </location>
</feature>
<proteinExistence type="predicted"/>
<evidence type="ECO:0000256" key="1">
    <source>
        <dbReference type="SAM" id="MobiDB-lite"/>
    </source>
</evidence>
<feature type="compositionally biased region" description="Basic and acidic residues" evidence="1">
    <location>
        <begin position="404"/>
        <end position="417"/>
    </location>
</feature>
<feature type="region of interest" description="Disordered" evidence="1">
    <location>
        <begin position="130"/>
        <end position="192"/>
    </location>
</feature>
<evidence type="ECO:0000313" key="2">
    <source>
        <dbReference type="EMBL" id="RSL41774.1"/>
    </source>
</evidence>
<sequence length="511" mass="56903">MTGDTMWEEQIYLAFKAIFKGPMADIRKTKVLRPIVEKHMHDKKISVLVQKHSKDAVYQSLRCMLRDKIFKSEEKARLRFAKNPPLAKQPASKQPASKQPASKSEGPPAPKAPTSTLALIKAPSTAVLGGTDMVRGESLEPRTARPKQEEKAGSTEEGCAGPSVSGGEVLNEQDVDDHAPAPNDSNHSTKTSQLRVSLPLHIQNLILCRAQAILEYACFRFAEERMPDVIESCQWHCVKAGELNKWMVEFRKRMVAFERNVNNPKRYDIPTHFDTAIEIRHIAVHRGPIDTAQLQTLIKNAIALCEMLGNARALAQVQSIWECAEAQISEMESVKHELAIELESSLDNIAARRAELDLLEEAGIVKALNNLDIRRELVCDKLEGILMNRHMILIAAGKVEGDKVEGGVKGEDAQLSKEDDDDDKPPEKVKGEQQYEPPTGLLYNLKQRIEPSILSTQKISGRLNLLRACLYSAAPSPHLLLLPLLFGTATAYFLGTGAMEHAWGVFCWCEW</sequence>
<comment type="caution">
    <text evidence="2">The sequence shown here is derived from an EMBL/GenBank/DDBJ whole genome shotgun (WGS) entry which is preliminary data.</text>
</comment>
<dbReference type="EMBL" id="NKCL01001216">
    <property type="protein sequence ID" value="RSL41774.1"/>
    <property type="molecule type" value="Genomic_DNA"/>
</dbReference>
<dbReference type="AlphaFoldDB" id="A0A428NLW4"/>
<accession>A0A428NLW4</accession>
<name>A0A428NLW4_9HYPO</name>
<feature type="compositionally biased region" description="Polar residues" evidence="1">
    <location>
        <begin position="183"/>
        <end position="192"/>
    </location>
</feature>
<gene>
    <name evidence="2" type="ORF">CEP51_016545</name>
</gene>
<organism evidence="2 3">
    <name type="scientific">Fusarium floridanum</name>
    <dbReference type="NCBI Taxonomy" id="1325733"/>
    <lineage>
        <taxon>Eukaryota</taxon>
        <taxon>Fungi</taxon>
        <taxon>Dikarya</taxon>
        <taxon>Ascomycota</taxon>
        <taxon>Pezizomycotina</taxon>
        <taxon>Sordariomycetes</taxon>
        <taxon>Hypocreomycetidae</taxon>
        <taxon>Hypocreales</taxon>
        <taxon>Nectriaceae</taxon>
        <taxon>Fusarium</taxon>
        <taxon>Fusarium solani species complex</taxon>
    </lineage>
</organism>
<feature type="compositionally biased region" description="Polar residues" evidence="1">
    <location>
        <begin position="91"/>
        <end position="102"/>
    </location>
</feature>
<evidence type="ECO:0000313" key="3">
    <source>
        <dbReference type="Proteomes" id="UP000287972"/>
    </source>
</evidence>